<dbReference type="GO" id="GO:0000172">
    <property type="term" value="C:ribonuclease MRP complex"/>
    <property type="evidence" value="ECO:0007669"/>
    <property type="project" value="TreeGrafter"/>
</dbReference>
<organism evidence="5 6">
    <name type="scientific">Calicophoron daubneyi</name>
    <name type="common">Rumen fluke</name>
    <name type="synonym">Paramphistomum daubneyi</name>
    <dbReference type="NCBI Taxonomy" id="300641"/>
    <lineage>
        <taxon>Eukaryota</taxon>
        <taxon>Metazoa</taxon>
        <taxon>Spiralia</taxon>
        <taxon>Lophotrochozoa</taxon>
        <taxon>Platyhelminthes</taxon>
        <taxon>Trematoda</taxon>
        <taxon>Digenea</taxon>
        <taxon>Plagiorchiida</taxon>
        <taxon>Pronocephalata</taxon>
        <taxon>Paramphistomoidea</taxon>
        <taxon>Paramphistomidae</taxon>
        <taxon>Calicophoron</taxon>
    </lineage>
</organism>
<dbReference type="PANTHER" id="PTHR15441">
    <property type="entry name" value="RIBONUCLEASE P PROTEIN SUBUNIT P14"/>
    <property type="match status" value="1"/>
</dbReference>
<reference evidence="5" key="1">
    <citation type="submission" date="2024-06" db="EMBL/GenBank/DDBJ databases">
        <authorList>
            <person name="Liu X."/>
            <person name="Lenzi L."/>
            <person name="Haldenby T S."/>
            <person name="Uol C."/>
        </authorList>
    </citation>
    <scope>NUCLEOTIDE SEQUENCE</scope>
</reference>
<dbReference type="EMBL" id="CAXLJL010000057">
    <property type="protein sequence ID" value="CAL5130066.1"/>
    <property type="molecule type" value="Genomic_DNA"/>
</dbReference>
<keyword evidence="2 4" id="KW-0819">tRNA processing</keyword>
<dbReference type="PIRSF" id="PIRSF023803">
    <property type="entry name" value="Ribonuclease_P_prd"/>
    <property type="match status" value="1"/>
</dbReference>
<evidence type="ECO:0000256" key="2">
    <source>
        <dbReference type="ARBA" id="ARBA00022694"/>
    </source>
</evidence>
<dbReference type="InterPro" id="IPR016819">
    <property type="entry name" value="RNase_P/MRP_POP5"/>
</dbReference>
<dbReference type="InterPro" id="IPR002759">
    <property type="entry name" value="Pop5/Rpp14/Rnp2-like"/>
</dbReference>
<evidence type="ECO:0000256" key="1">
    <source>
        <dbReference type="ARBA" id="ARBA00010800"/>
    </source>
</evidence>
<gene>
    <name evidence="5" type="ORF">CDAUBV1_LOCUS1507</name>
</gene>
<dbReference type="PANTHER" id="PTHR15441:SF2">
    <property type="entry name" value="RIBONUCLEASE P_MRP PROTEIN SUBUNIT POP5"/>
    <property type="match status" value="1"/>
</dbReference>
<dbReference type="Gene3D" id="3.30.70.3250">
    <property type="entry name" value="Ribonuclease P, Pop5 subunit"/>
    <property type="match status" value="1"/>
</dbReference>
<protein>
    <recommendedName>
        <fullName evidence="4">Ribonuclease P/MRP protein subunit POP5</fullName>
    </recommendedName>
</protein>
<proteinExistence type="inferred from homology"/>
<dbReference type="InterPro" id="IPR038085">
    <property type="entry name" value="Rnp2-like_sf"/>
</dbReference>
<comment type="subcellular location">
    <subcellularLocation>
        <location evidence="4">Nucleus</location>
        <location evidence="4">Nucleolus</location>
    </subcellularLocation>
</comment>
<dbReference type="Proteomes" id="UP001497525">
    <property type="component" value="Unassembled WGS sequence"/>
</dbReference>
<dbReference type="AlphaFoldDB" id="A0AAV2T212"/>
<accession>A0AAV2T212</accession>
<sequence>MSTDYGDPHGVFTQDSIDFLPFIYTAKSYTMVRVKYRYLVCFVSIQPTNSHLVPGYPGCKIDDSAVLRTGEGEMLNTIRGSVLKAHGTLGGGHCMARLRVIYWCPVSGLLVLRCLRSQLNALHAALALISSISIGNRERNAVIDVYHISGTIRGSQKFLVSFYSHQLFSRPCEEVQTALSKLVRQQLISSRPPRLMDDT</sequence>
<dbReference type="GO" id="GO:0005730">
    <property type="term" value="C:nucleolus"/>
    <property type="evidence" value="ECO:0007669"/>
    <property type="project" value="UniProtKB-SubCell"/>
</dbReference>
<dbReference type="GO" id="GO:0033204">
    <property type="term" value="F:ribonuclease P RNA binding"/>
    <property type="evidence" value="ECO:0007669"/>
    <property type="project" value="InterPro"/>
</dbReference>
<evidence type="ECO:0000313" key="5">
    <source>
        <dbReference type="EMBL" id="CAL5130066.1"/>
    </source>
</evidence>
<evidence type="ECO:0000313" key="6">
    <source>
        <dbReference type="Proteomes" id="UP001497525"/>
    </source>
</evidence>
<dbReference type="GO" id="GO:0001682">
    <property type="term" value="P:tRNA 5'-leader removal"/>
    <property type="evidence" value="ECO:0007669"/>
    <property type="project" value="InterPro"/>
</dbReference>
<comment type="caution">
    <text evidence="5">The sequence shown here is derived from an EMBL/GenBank/DDBJ whole genome shotgun (WGS) entry which is preliminary data.</text>
</comment>
<keyword evidence="3 4" id="KW-0539">Nucleus</keyword>
<comment type="similarity">
    <text evidence="1 4">Belongs to the eukaryotic/archaeal RNase P protein component 2 family.</text>
</comment>
<dbReference type="SUPFAM" id="SSF160350">
    <property type="entry name" value="Rnp2-like"/>
    <property type="match status" value="1"/>
</dbReference>
<dbReference type="GO" id="GO:0030681">
    <property type="term" value="C:multimeric ribonuclease P complex"/>
    <property type="evidence" value="ECO:0007669"/>
    <property type="project" value="TreeGrafter"/>
</dbReference>
<evidence type="ECO:0000256" key="3">
    <source>
        <dbReference type="ARBA" id="ARBA00023242"/>
    </source>
</evidence>
<evidence type="ECO:0000256" key="4">
    <source>
        <dbReference type="PIRNR" id="PIRNR023803"/>
    </source>
</evidence>
<comment type="function">
    <text evidence="4">Component of ribonuclease P, a protein complex that generates mature tRNA molecules by cleaving their 5'-ends.</text>
</comment>
<dbReference type="Pfam" id="PF01900">
    <property type="entry name" value="RNase_P_Rpp14"/>
    <property type="match status" value="1"/>
</dbReference>
<name>A0AAV2T212_CALDB</name>